<dbReference type="GO" id="GO:0009279">
    <property type="term" value="C:cell outer membrane"/>
    <property type="evidence" value="ECO:0007669"/>
    <property type="project" value="UniProtKB-SubCell"/>
</dbReference>
<dbReference type="GO" id="GO:1990281">
    <property type="term" value="C:efflux pump complex"/>
    <property type="evidence" value="ECO:0007669"/>
    <property type="project" value="TreeGrafter"/>
</dbReference>
<dbReference type="Pfam" id="PF02321">
    <property type="entry name" value="OEP"/>
    <property type="match status" value="2"/>
</dbReference>
<keyword evidence="8" id="KW-0175">Coiled coil</keyword>
<evidence type="ECO:0000256" key="7">
    <source>
        <dbReference type="ARBA" id="ARBA00023237"/>
    </source>
</evidence>
<keyword evidence="11" id="KW-1185">Reference proteome</keyword>
<feature type="signal peptide" evidence="9">
    <location>
        <begin position="1"/>
        <end position="27"/>
    </location>
</feature>
<dbReference type="Gene3D" id="1.20.1600.10">
    <property type="entry name" value="Outer membrane efflux proteins (OEP)"/>
    <property type="match status" value="1"/>
</dbReference>
<dbReference type="Proteomes" id="UP000567293">
    <property type="component" value="Unassembled WGS sequence"/>
</dbReference>
<evidence type="ECO:0000256" key="3">
    <source>
        <dbReference type="ARBA" id="ARBA00022448"/>
    </source>
</evidence>
<keyword evidence="9" id="KW-0732">Signal</keyword>
<organism evidence="10 11">
    <name type="scientific">Candidatus Acidiferrum panamense</name>
    <dbReference type="NCBI Taxonomy" id="2741543"/>
    <lineage>
        <taxon>Bacteria</taxon>
        <taxon>Pseudomonadati</taxon>
        <taxon>Acidobacteriota</taxon>
        <taxon>Terriglobia</taxon>
        <taxon>Candidatus Acidiferrales</taxon>
        <taxon>Candidatus Acidiferrum</taxon>
    </lineage>
</organism>
<comment type="subcellular location">
    <subcellularLocation>
        <location evidence="1">Cell outer membrane</location>
    </subcellularLocation>
</comment>
<dbReference type="SUPFAM" id="SSF56954">
    <property type="entry name" value="Outer membrane efflux proteins (OEP)"/>
    <property type="match status" value="1"/>
</dbReference>
<evidence type="ECO:0000256" key="8">
    <source>
        <dbReference type="SAM" id="Coils"/>
    </source>
</evidence>
<evidence type="ECO:0000256" key="5">
    <source>
        <dbReference type="ARBA" id="ARBA00022692"/>
    </source>
</evidence>
<dbReference type="PANTHER" id="PTHR30026:SF20">
    <property type="entry name" value="OUTER MEMBRANE PROTEIN TOLC"/>
    <property type="match status" value="1"/>
</dbReference>
<evidence type="ECO:0000256" key="2">
    <source>
        <dbReference type="ARBA" id="ARBA00007613"/>
    </source>
</evidence>
<keyword evidence="5" id="KW-0812">Transmembrane</keyword>
<feature type="chain" id="PRO_5031176391" evidence="9">
    <location>
        <begin position="28"/>
        <end position="459"/>
    </location>
</feature>
<dbReference type="InterPro" id="IPR051906">
    <property type="entry name" value="TolC-like"/>
</dbReference>
<reference evidence="10" key="1">
    <citation type="submission" date="2020-06" db="EMBL/GenBank/DDBJ databases">
        <title>Legume-microbial interactions unlock mineral nutrients during tropical forest succession.</title>
        <authorList>
            <person name="Epihov D.Z."/>
        </authorList>
    </citation>
    <scope>NUCLEOTIDE SEQUENCE [LARGE SCALE GENOMIC DNA]</scope>
    <source>
        <strain evidence="10">Pan2503</strain>
    </source>
</reference>
<comment type="similarity">
    <text evidence="2">Belongs to the outer membrane factor (OMF) (TC 1.B.17) family.</text>
</comment>
<dbReference type="AlphaFoldDB" id="A0A7V8SXV6"/>
<feature type="coiled-coil region" evidence="8">
    <location>
        <begin position="351"/>
        <end position="389"/>
    </location>
</feature>
<dbReference type="PANTHER" id="PTHR30026">
    <property type="entry name" value="OUTER MEMBRANE PROTEIN TOLC"/>
    <property type="match status" value="1"/>
</dbReference>
<name>A0A7V8SXV6_9BACT</name>
<keyword evidence="4" id="KW-1134">Transmembrane beta strand</keyword>
<dbReference type="GO" id="GO:0015288">
    <property type="term" value="F:porin activity"/>
    <property type="evidence" value="ECO:0007669"/>
    <property type="project" value="TreeGrafter"/>
</dbReference>
<evidence type="ECO:0000256" key="9">
    <source>
        <dbReference type="SAM" id="SignalP"/>
    </source>
</evidence>
<dbReference type="InterPro" id="IPR003423">
    <property type="entry name" value="OMP_efflux"/>
</dbReference>
<comment type="caution">
    <text evidence="10">The sequence shown here is derived from an EMBL/GenBank/DDBJ whole genome shotgun (WGS) entry which is preliminary data.</text>
</comment>
<keyword evidence="6" id="KW-0472">Membrane</keyword>
<sequence length="459" mass="49245">MRSLGIFAVSWPIAAALCLCGAGMSVAQETPSPATAATKKNPAQTTAAGAPGLKLTLQDALERARKNSVSLQAALTDSAIAHQDRFQAGAALLPTVTYNNQAWYTQGHNNAPLFIANNAVHEYLSQGNIHESLDLASVESFRRASALAAAAKARAEIASRGLVVTVVEDYYAVAAAQQKLLSAQKTADEGDRFFKLTQDLEHGGEVAHSDVIKAELQAQERRRALQEAQLALLNARLDLAVLIFPDFNENFELSDDLHAPSPLPTLGEVQQQAAQNNPDIRAALETVRAAGFDLTGARAGYLPSLSFDYWYGIDAPQFAVNGPNGVSNLGSSVLGTLTIPIWNWGATQSRVKQAELRRAQSQRELSLAERRLLAEIKSLYSEAETAMNELGGLSRSAELAEESLRLTTLRYKGGEATVLEVVDAQTTYAQSNAAYQDGAVRYRVALANLQTLTGVLTTP</sequence>
<protein>
    <submittedName>
        <fullName evidence="10">TolC family protein</fullName>
    </submittedName>
</protein>
<gene>
    <name evidence="10" type="ORF">HRJ53_15720</name>
</gene>
<proteinExistence type="inferred from homology"/>
<keyword evidence="7" id="KW-0998">Cell outer membrane</keyword>
<evidence type="ECO:0000313" key="10">
    <source>
        <dbReference type="EMBL" id="MBA0086428.1"/>
    </source>
</evidence>
<evidence type="ECO:0000256" key="6">
    <source>
        <dbReference type="ARBA" id="ARBA00023136"/>
    </source>
</evidence>
<evidence type="ECO:0000313" key="11">
    <source>
        <dbReference type="Proteomes" id="UP000567293"/>
    </source>
</evidence>
<keyword evidence="3" id="KW-0813">Transport</keyword>
<evidence type="ECO:0000256" key="1">
    <source>
        <dbReference type="ARBA" id="ARBA00004442"/>
    </source>
</evidence>
<dbReference type="EMBL" id="JACDQQ010001509">
    <property type="protein sequence ID" value="MBA0086428.1"/>
    <property type="molecule type" value="Genomic_DNA"/>
</dbReference>
<dbReference type="GO" id="GO:0015562">
    <property type="term" value="F:efflux transmembrane transporter activity"/>
    <property type="evidence" value="ECO:0007669"/>
    <property type="project" value="InterPro"/>
</dbReference>
<accession>A0A7V8SXV6</accession>
<evidence type="ECO:0000256" key="4">
    <source>
        <dbReference type="ARBA" id="ARBA00022452"/>
    </source>
</evidence>